<dbReference type="PANTHER" id="PTHR45712">
    <property type="entry name" value="AGAP008170-PA"/>
    <property type="match status" value="1"/>
</dbReference>
<dbReference type="InParanoid" id="W5N8Y0"/>
<dbReference type="Pfam" id="PF13855">
    <property type="entry name" value="LRR_8"/>
    <property type="match status" value="3"/>
</dbReference>
<feature type="chain" id="PRO_5004867423" evidence="5">
    <location>
        <begin position="22"/>
        <end position="410"/>
    </location>
</feature>
<dbReference type="AlphaFoldDB" id="W5N8Y0"/>
<name>W5N8Y0_LEPOC</name>
<evidence type="ECO:0000313" key="7">
    <source>
        <dbReference type="Ensembl" id="ENSLOCP00000017089.1"/>
    </source>
</evidence>
<keyword evidence="4" id="KW-0325">Glycoprotein</keyword>
<reference evidence="7" key="2">
    <citation type="submission" date="2025-08" db="UniProtKB">
        <authorList>
            <consortium name="Ensembl"/>
        </authorList>
    </citation>
    <scope>IDENTIFICATION</scope>
</reference>
<dbReference type="PANTHER" id="PTHR45712:SF3">
    <property type="entry name" value="OSTEOMODULIN"/>
    <property type="match status" value="1"/>
</dbReference>
<dbReference type="HOGENOM" id="CLU_000288_186_4_1"/>
<evidence type="ECO:0000256" key="1">
    <source>
        <dbReference type="ARBA" id="ARBA00022614"/>
    </source>
</evidence>
<sequence>AMGNQNQLLVIILLFGMEVMCQDYIDNYSPIYDYDVEPTKQPTDVPVQIPSPTTTDYADPYMYYPYECARECFCPPSYPFAMYCDNRNLKSIPNIPRHIRHLYIQFNEIEAVNAKSFTNATSLREINLSHNKIKSSMVDRGVFFQIKQLLQLHLEYNNLEDIPAPLPNSLHRLFLGFNKISKLSPDALQDLTNLTILDLCNNKLIDAAVKGKILSRMKRLMQINLCNNKLKSMPSDLPSSLLQLSLENNSISSIPEGYFKKTPNLISLRISYNKLKNVPYKVFNMSNLMELNLGHNQLSKAFFIPRVLEHLYLNHNEFVDLNVSVLCPTIDLLRPNLLTYIRIDQNRLKGPINYYIYQCFPRIQNIFYGEQQVIENYLPPPVFQPGRPRLRGNIPAEPESVLVEEYPKED</sequence>
<evidence type="ECO:0000256" key="4">
    <source>
        <dbReference type="ARBA" id="ARBA00023180"/>
    </source>
</evidence>
<dbReference type="Ensembl" id="ENSLOCT00000017119.1">
    <property type="protein sequence ID" value="ENSLOCP00000017089.1"/>
    <property type="gene ID" value="ENSLOCG00000013856.1"/>
</dbReference>
<dbReference type="SUPFAM" id="SSF52058">
    <property type="entry name" value="L domain-like"/>
    <property type="match status" value="1"/>
</dbReference>
<dbReference type="Proteomes" id="UP000018468">
    <property type="component" value="Linkage group LG5"/>
</dbReference>
<dbReference type="GeneTree" id="ENSGT00940000160986"/>
<dbReference type="FunCoup" id="W5N8Y0">
    <property type="interactions" value="84"/>
</dbReference>
<dbReference type="GO" id="GO:0005615">
    <property type="term" value="C:extracellular space"/>
    <property type="evidence" value="ECO:0000318"/>
    <property type="project" value="GO_Central"/>
</dbReference>
<evidence type="ECO:0000256" key="5">
    <source>
        <dbReference type="SAM" id="SignalP"/>
    </source>
</evidence>
<dbReference type="PROSITE" id="PS51450">
    <property type="entry name" value="LRR"/>
    <property type="match status" value="1"/>
</dbReference>
<dbReference type="InterPro" id="IPR000372">
    <property type="entry name" value="LRRNT"/>
</dbReference>
<proteinExistence type="predicted"/>
<dbReference type="Pfam" id="PF01462">
    <property type="entry name" value="LRRNT"/>
    <property type="match status" value="1"/>
</dbReference>
<dbReference type="Gene3D" id="3.80.10.10">
    <property type="entry name" value="Ribonuclease Inhibitor"/>
    <property type="match status" value="3"/>
</dbReference>
<reference evidence="8" key="1">
    <citation type="submission" date="2011-12" db="EMBL/GenBank/DDBJ databases">
        <title>The Draft Genome of Lepisosteus oculatus.</title>
        <authorList>
            <consortium name="The Broad Institute Genome Assembly &amp; Analysis Group"/>
            <consortium name="Computational R&amp;D Group"/>
            <consortium name="and Sequencing Platform"/>
            <person name="Di Palma F."/>
            <person name="Alfoldi J."/>
            <person name="Johnson J."/>
            <person name="Berlin A."/>
            <person name="Gnerre S."/>
            <person name="Jaffe D."/>
            <person name="MacCallum I."/>
            <person name="Young S."/>
            <person name="Walker B.J."/>
            <person name="Lander E.S."/>
            <person name="Lindblad-Toh K."/>
        </authorList>
    </citation>
    <scope>NUCLEOTIDE SEQUENCE [LARGE SCALE GENOMIC DNA]</scope>
</reference>
<keyword evidence="3" id="KW-0677">Repeat</keyword>
<dbReference type="SMART" id="SM00364">
    <property type="entry name" value="LRR_BAC"/>
    <property type="match status" value="4"/>
</dbReference>
<dbReference type="InterPro" id="IPR050333">
    <property type="entry name" value="SLRP"/>
</dbReference>
<dbReference type="Bgee" id="ENSLOCG00000013856">
    <property type="expression patterns" value="Expressed in zone of skin and 5 other cell types or tissues"/>
</dbReference>
<dbReference type="InterPro" id="IPR032675">
    <property type="entry name" value="LRR_dom_sf"/>
</dbReference>
<evidence type="ECO:0000313" key="8">
    <source>
        <dbReference type="Proteomes" id="UP000018468"/>
    </source>
</evidence>
<reference evidence="7" key="3">
    <citation type="submission" date="2025-09" db="UniProtKB">
        <authorList>
            <consortium name="Ensembl"/>
        </authorList>
    </citation>
    <scope>IDENTIFICATION</scope>
</reference>
<organism evidence="7 8">
    <name type="scientific">Lepisosteus oculatus</name>
    <name type="common">Spotted gar</name>
    <dbReference type="NCBI Taxonomy" id="7918"/>
    <lineage>
        <taxon>Eukaryota</taxon>
        <taxon>Metazoa</taxon>
        <taxon>Chordata</taxon>
        <taxon>Craniata</taxon>
        <taxon>Vertebrata</taxon>
        <taxon>Euteleostomi</taxon>
        <taxon>Actinopterygii</taxon>
        <taxon>Neopterygii</taxon>
        <taxon>Holostei</taxon>
        <taxon>Semionotiformes</taxon>
        <taxon>Lepisosteidae</taxon>
        <taxon>Lepisosteus</taxon>
    </lineage>
</organism>
<accession>W5N8Y0</accession>
<keyword evidence="1" id="KW-0433">Leucine-rich repeat</keyword>
<keyword evidence="2 5" id="KW-0732">Signal</keyword>
<dbReference type="InterPro" id="IPR003591">
    <property type="entry name" value="Leu-rich_rpt_typical-subtyp"/>
</dbReference>
<dbReference type="InterPro" id="IPR001611">
    <property type="entry name" value="Leu-rich_rpt"/>
</dbReference>
<dbReference type="STRING" id="7918.ENSLOCP00000017089"/>
<dbReference type="eggNOG" id="KOG0619">
    <property type="taxonomic scope" value="Eukaryota"/>
</dbReference>
<evidence type="ECO:0000256" key="2">
    <source>
        <dbReference type="ARBA" id="ARBA00022729"/>
    </source>
</evidence>
<evidence type="ECO:0000256" key="3">
    <source>
        <dbReference type="ARBA" id="ARBA00022737"/>
    </source>
</evidence>
<dbReference type="SMART" id="SM00013">
    <property type="entry name" value="LRRNT"/>
    <property type="match status" value="1"/>
</dbReference>
<feature type="domain" description="LRRNT" evidence="6">
    <location>
        <begin position="67"/>
        <end position="101"/>
    </location>
</feature>
<protein>
    <submittedName>
        <fullName evidence="7">Osteomodulin</fullName>
    </submittedName>
</protein>
<keyword evidence="8" id="KW-1185">Reference proteome</keyword>
<dbReference type="OMA" id="HYHHLTY"/>
<dbReference type="SMART" id="SM00369">
    <property type="entry name" value="LRR_TYP"/>
    <property type="match status" value="7"/>
</dbReference>
<evidence type="ECO:0000259" key="6">
    <source>
        <dbReference type="SMART" id="SM00013"/>
    </source>
</evidence>
<dbReference type="EMBL" id="AHAT01015121">
    <property type="status" value="NOT_ANNOTATED_CDS"/>
    <property type="molecule type" value="Genomic_DNA"/>
</dbReference>
<feature type="signal peptide" evidence="5">
    <location>
        <begin position="1"/>
        <end position="21"/>
    </location>
</feature>